<dbReference type="InterPro" id="IPR028184">
    <property type="entry name" value="VGLL4"/>
</dbReference>
<feature type="region of interest" description="Disordered" evidence="1">
    <location>
        <begin position="306"/>
        <end position="338"/>
    </location>
</feature>
<feature type="region of interest" description="Disordered" evidence="1">
    <location>
        <begin position="115"/>
        <end position="143"/>
    </location>
</feature>
<dbReference type="PANTHER" id="PTHR17604">
    <property type="entry name" value="TRANSCRIPTION COFACTOR VESTIGIAL-LIKE PROTEIN 4"/>
    <property type="match status" value="1"/>
</dbReference>
<sequence>MKFGSNNTMSVLGESHFGYSEFRTGFFSSGIPSGGSSLPFGSGLGYTSLAGPPVPSVPLWRPTPSLPIPQYCMDIRCPCNLSRSFGTNVLDYVPSFLPPWYLKLAGDHLLYKGQTSLHDSQESPSKELPTKIQKQERLKDRQGLPQTLNFDKERESKFLSKSRCTGTQTQISNVDPELPLYLNGSRSDQLTVDQYAAAHQAMLIQANQLMRERGSPPRYSSLDSHDTPLNLSLSNSTLASQNSSYSTHVPRPSVITCAPTVVDRGQQSLSPSISPQSLPSPSRREVRTELCDPAIEEHFRRSLGRDYSDFVSSKSSPKTPSLPSPSGPSPQLPSPPVENKTQIATNVSITGSVDDHFAKSLGNSTWTALKAKKDPVNELFTGSVDDHFAKALGGDTWLRIKAEKENGHCTSLSQQRHDSSLLSTQH</sequence>
<accession>A0A6J8DUE5</accession>
<feature type="compositionally biased region" description="Basic and acidic residues" evidence="1">
    <location>
        <begin position="119"/>
        <end position="142"/>
    </location>
</feature>
<evidence type="ECO:0000313" key="3">
    <source>
        <dbReference type="Proteomes" id="UP000507470"/>
    </source>
</evidence>
<reference evidence="2 3" key="1">
    <citation type="submission" date="2020-06" db="EMBL/GenBank/DDBJ databases">
        <authorList>
            <person name="Li R."/>
            <person name="Bekaert M."/>
        </authorList>
    </citation>
    <scope>NUCLEOTIDE SEQUENCE [LARGE SCALE GENOMIC DNA]</scope>
    <source>
        <strain evidence="3">wild</strain>
    </source>
</reference>
<dbReference type="GO" id="GO:0045892">
    <property type="term" value="P:negative regulation of DNA-templated transcription"/>
    <property type="evidence" value="ECO:0007669"/>
    <property type="project" value="TreeGrafter"/>
</dbReference>
<dbReference type="Proteomes" id="UP000507470">
    <property type="component" value="Unassembled WGS sequence"/>
</dbReference>
<dbReference type="AlphaFoldDB" id="A0A6J8DUE5"/>
<dbReference type="PANTHER" id="PTHR17604:SF7">
    <property type="entry name" value="TONDU-DOMAIN-CONTAINING GROWTH INHIBITOR, ISOFORM A"/>
    <property type="match status" value="1"/>
</dbReference>
<dbReference type="EMBL" id="CACVKT020007904">
    <property type="protein sequence ID" value="CAC5411709.1"/>
    <property type="molecule type" value="Genomic_DNA"/>
</dbReference>
<evidence type="ECO:0000313" key="2">
    <source>
        <dbReference type="EMBL" id="CAC5411709.1"/>
    </source>
</evidence>
<dbReference type="InterPro" id="IPR006627">
    <property type="entry name" value="TDU_repeat"/>
</dbReference>
<feature type="region of interest" description="Disordered" evidence="1">
    <location>
        <begin position="407"/>
        <end position="426"/>
    </location>
</feature>
<feature type="region of interest" description="Disordered" evidence="1">
    <location>
        <begin position="265"/>
        <end position="286"/>
    </location>
</feature>
<dbReference type="SMART" id="SM00711">
    <property type="entry name" value="TDU"/>
    <property type="match status" value="3"/>
</dbReference>
<dbReference type="GO" id="GO:0001223">
    <property type="term" value="F:transcription coactivator binding"/>
    <property type="evidence" value="ECO:0007669"/>
    <property type="project" value="TreeGrafter"/>
</dbReference>
<dbReference type="OrthoDB" id="10040691at2759"/>
<feature type="compositionally biased region" description="Pro residues" evidence="1">
    <location>
        <begin position="320"/>
        <end position="336"/>
    </location>
</feature>
<gene>
    <name evidence="2" type="ORF">MCOR_44764</name>
</gene>
<evidence type="ECO:0008006" key="4">
    <source>
        <dbReference type="Google" id="ProtNLM"/>
    </source>
</evidence>
<keyword evidence="3" id="KW-1185">Reference proteome</keyword>
<protein>
    <recommendedName>
        <fullName evidence="4">VGLL4</fullName>
    </recommendedName>
</protein>
<proteinExistence type="predicted"/>
<feature type="compositionally biased region" description="Low complexity" evidence="1">
    <location>
        <begin position="266"/>
        <end position="281"/>
    </location>
</feature>
<organism evidence="2 3">
    <name type="scientific">Mytilus coruscus</name>
    <name type="common">Sea mussel</name>
    <dbReference type="NCBI Taxonomy" id="42192"/>
    <lineage>
        <taxon>Eukaryota</taxon>
        <taxon>Metazoa</taxon>
        <taxon>Spiralia</taxon>
        <taxon>Lophotrochozoa</taxon>
        <taxon>Mollusca</taxon>
        <taxon>Bivalvia</taxon>
        <taxon>Autobranchia</taxon>
        <taxon>Pteriomorphia</taxon>
        <taxon>Mytilida</taxon>
        <taxon>Mytiloidea</taxon>
        <taxon>Mytilidae</taxon>
        <taxon>Mytilinae</taxon>
        <taxon>Mytilus</taxon>
    </lineage>
</organism>
<feature type="region of interest" description="Disordered" evidence="1">
    <location>
        <begin position="213"/>
        <end position="234"/>
    </location>
</feature>
<dbReference type="Pfam" id="PF15245">
    <property type="entry name" value="VGLL4"/>
    <property type="match status" value="1"/>
</dbReference>
<evidence type="ECO:0000256" key="1">
    <source>
        <dbReference type="SAM" id="MobiDB-lite"/>
    </source>
</evidence>
<name>A0A6J8DUE5_MYTCO</name>
<feature type="compositionally biased region" description="Polar residues" evidence="1">
    <location>
        <begin position="408"/>
        <end position="426"/>
    </location>
</feature>